<sequence length="176" mass="19721">MKKLIISLLIVTGYVSAQAQANTLARFFQRYEKDTSFTIISISPKMFSLFSKVETGDPEADRIMDVAKKLTGLHILANEHTRNGTKLFKEANALLSGEYEELMTVRQQDNDLRFMVKELPNGNIGELVMLIGGAQQFFALSLTGNINLEEVSQISGAMNIDGFDQLKQVKDTRKKK</sequence>
<evidence type="ECO:0000313" key="3">
    <source>
        <dbReference type="Proteomes" id="UP001501207"/>
    </source>
</evidence>
<name>A0ABP8FK27_9BACT</name>
<gene>
    <name evidence="2" type="ORF">GCM10023143_11000</name>
</gene>
<proteinExistence type="predicted"/>
<protein>
    <recommendedName>
        <fullName evidence="4">DUF4252 domain-containing protein</fullName>
    </recommendedName>
</protein>
<evidence type="ECO:0000313" key="2">
    <source>
        <dbReference type="EMBL" id="GAA4305628.1"/>
    </source>
</evidence>
<feature type="chain" id="PRO_5046847703" description="DUF4252 domain-containing protein" evidence="1">
    <location>
        <begin position="20"/>
        <end position="176"/>
    </location>
</feature>
<dbReference type="Proteomes" id="UP001501207">
    <property type="component" value="Unassembled WGS sequence"/>
</dbReference>
<organism evidence="2 3">
    <name type="scientific">Compostibacter hankyongensis</name>
    <dbReference type="NCBI Taxonomy" id="1007089"/>
    <lineage>
        <taxon>Bacteria</taxon>
        <taxon>Pseudomonadati</taxon>
        <taxon>Bacteroidota</taxon>
        <taxon>Chitinophagia</taxon>
        <taxon>Chitinophagales</taxon>
        <taxon>Chitinophagaceae</taxon>
        <taxon>Compostibacter</taxon>
    </lineage>
</organism>
<reference evidence="3" key="1">
    <citation type="journal article" date="2019" name="Int. J. Syst. Evol. Microbiol.">
        <title>The Global Catalogue of Microorganisms (GCM) 10K type strain sequencing project: providing services to taxonomists for standard genome sequencing and annotation.</title>
        <authorList>
            <consortium name="The Broad Institute Genomics Platform"/>
            <consortium name="The Broad Institute Genome Sequencing Center for Infectious Disease"/>
            <person name="Wu L."/>
            <person name="Ma J."/>
        </authorList>
    </citation>
    <scope>NUCLEOTIDE SEQUENCE [LARGE SCALE GENOMIC DNA]</scope>
    <source>
        <strain evidence="3">JCM 17664</strain>
    </source>
</reference>
<evidence type="ECO:0000256" key="1">
    <source>
        <dbReference type="SAM" id="SignalP"/>
    </source>
</evidence>
<dbReference type="EMBL" id="BAABFN010000002">
    <property type="protein sequence ID" value="GAA4305628.1"/>
    <property type="molecule type" value="Genomic_DNA"/>
</dbReference>
<feature type="signal peptide" evidence="1">
    <location>
        <begin position="1"/>
        <end position="19"/>
    </location>
</feature>
<dbReference type="InterPro" id="IPR025348">
    <property type="entry name" value="DUF4252"/>
</dbReference>
<accession>A0ABP8FK27</accession>
<comment type="caution">
    <text evidence="2">The sequence shown here is derived from an EMBL/GenBank/DDBJ whole genome shotgun (WGS) entry which is preliminary data.</text>
</comment>
<keyword evidence="1" id="KW-0732">Signal</keyword>
<keyword evidence="3" id="KW-1185">Reference proteome</keyword>
<dbReference type="RefSeq" id="WP_344976729.1">
    <property type="nucleotide sequence ID" value="NZ_BAABFN010000002.1"/>
</dbReference>
<dbReference type="Pfam" id="PF14060">
    <property type="entry name" value="DUF4252"/>
    <property type="match status" value="1"/>
</dbReference>
<evidence type="ECO:0008006" key="4">
    <source>
        <dbReference type="Google" id="ProtNLM"/>
    </source>
</evidence>